<accession>A0ABW5D2A3</accession>
<sequence>MDFFFDNIIFFLAAAAGLVQWWKSTQEAKQEKLAEEQRREQIKRYLAEQEAGRTEVTAPRAAIPPPIPKSAPVAVVPEKKVGKPLANASGMKMHDELERQRAIADRLAEIEQRKRSEKTKMGGKGSEHQQYVSGPCIGVKSRLRNMKELRQAVVVKEILDSPVSLRQL</sequence>
<proteinExistence type="predicted"/>
<comment type="caution">
    <text evidence="1">The sequence shown here is derived from an EMBL/GenBank/DDBJ whole genome shotgun (WGS) entry which is preliminary data.</text>
</comment>
<dbReference type="RefSeq" id="WP_386817825.1">
    <property type="nucleotide sequence ID" value="NZ_JBHUIT010000001.1"/>
</dbReference>
<dbReference type="EMBL" id="JBHUIT010000001">
    <property type="protein sequence ID" value="MFD2255163.1"/>
    <property type="molecule type" value="Genomic_DNA"/>
</dbReference>
<dbReference type="Proteomes" id="UP001597375">
    <property type="component" value="Unassembled WGS sequence"/>
</dbReference>
<organism evidence="1 2">
    <name type="scientific">Luteolibacter algae</name>
    <dbReference type="NCBI Taxonomy" id="454151"/>
    <lineage>
        <taxon>Bacteria</taxon>
        <taxon>Pseudomonadati</taxon>
        <taxon>Verrucomicrobiota</taxon>
        <taxon>Verrucomicrobiia</taxon>
        <taxon>Verrucomicrobiales</taxon>
        <taxon>Verrucomicrobiaceae</taxon>
        <taxon>Luteolibacter</taxon>
    </lineage>
</organism>
<reference evidence="2" key="1">
    <citation type="journal article" date="2019" name="Int. J. Syst. Evol. Microbiol.">
        <title>The Global Catalogue of Microorganisms (GCM) 10K type strain sequencing project: providing services to taxonomists for standard genome sequencing and annotation.</title>
        <authorList>
            <consortium name="The Broad Institute Genomics Platform"/>
            <consortium name="The Broad Institute Genome Sequencing Center for Infectious Disease"/>
            <person name="Wu L."/>
            <person name="Ma J."/>
        </authorList>
    </citation>
    <scope>NUCLEOTIDE SEQUENCE [LARGE SCALE GENOMIC DNA]</scope>
    <source>
        <strain evidence="2">CGMCC 4.7106</strain>
    </source>
</reference>
<keyword evidence="2" id="KW-1185">Reference proteome</keyword>
<protein>
    <submittedName>
        <fullName evidence="1">Uncharacterized protein</fullName>
    </submittedName>
</protein>
<name>A0ABW5D2A3_9BACT</name>
<evidence type="ECO:0000313" key="2">
    <source>
        <dbReference type="Proteomes" id="UP001597375"/>
    </source>
</evidence>
<gene>
    <name evidence="1" type="ORF">ACFSSA_00615</name>
</gene>
<evidence type="ECO:0000313" key="1">
    <source>
        <dbReference type="EMBL" id="MFD2255163.1"/>
    </source>
</evidence>